<sequence length="145" mass="15767">AVPDLSQDGAFCAPNAQHAVRQAKVLADNLVRSMRGKALKAYVHDSVGSVAGLGLYKGVANTYGFKVKGFPAWVMHRTYHVSRVPTFNRKVRVLADWTLALIFKRETVSLGSIEQPRAEFELAALGDAKGKEAKGKEAKDKEKAA</sequence>
<dbReference type="Gene3D" id="3.50.50.100">
    <property type="match status" value="1"/>
</dbReference>
<keyword evidence="3" id="KW-0274">FAD</keyword>
<evidence type="ECO:0000256" key="3">
    <source>
        <dbReference type="ARBA" id="ARBA00022827"/>
    </source>
</evidence>
<evidence type="ECO:0000313" key="7">
    <source>
        <dbReference type="Proteomes" id="UP001597083"/>
    </source>
</evidence>
<keyword evidence="5" id="KW-0520">NAD</keyword>
<feature type="non-terminal residue" evidence="6">
    <location>
        <position position="1"/>
    </location>
</feature>
<dbReference type="PANTHER" id="PTHR43706">
    <property type="entry name" value="NADH DEHYDROGENASE"/>
    <property type="match status" value="1"/>
</dbReference>
<dbReference type="EMBL" id="JBHTIR010001735">
    <property type="protein sequence ID" value="MFD0852912.1"/>
    <property type="molecule type" value="Genomic_DNA"/>
</dbReference>
<evidence type="ECO:0000313" key="6">
    <source>
        <dbReference type="EMBL" id="MFD0852912.1"/>
    </source>
</evidence>
<keyword evidence="7" id="KW-1185">Reference proteome</keyword>
<comment type="caution">
    <text evidence="6">The sequence shown here is derived from an EMBL/GenBank/DDBJ whole genome shotgun (WGS) entry which is preliminary data.</text>
</comment>
<dbReference type="Proteomes" id="UP001597083">
    <property type="component" value="Unassembled WGS sequence"/>
</dbReference>
<evidence type="ECO:0000256" key="1">
    <source>
        <dbReference type="ARBA" id="ARBA00005272"/>
    </source>
</evidence>
<evidence type="ECO:0000256" key="5">
    <source>
        <dbReference type="ARBA" id="ARBA00023027"/>
    </source>
</evidence>
<organism evidence="6 7">
    <name type="scientific">Actinomadura adrarensis</name>
    <dbReference type="NCBI Taxonomy" id="1819600"/>
    <lineage>
        <taxon>Bacteria</taxon>
        <taxon>Bacillati</taxon>
        <taxon>Actinomycetota</taxon>
        <taxon>Actinomycetes</taxon>
        <taxon>Streptosporangiales</taxon>
        <taxon>Thermomonosporaceae</taxon>
        <taxon>Actinomadura</taxon>
    </lineage>
</organism>
<evidence type="ECO:0000256" key="4">
    <source>
        <dbReference type="ARBA" id="ARBA00023002"/>
    </source>
</evidence>
<dbReference type="InterPro" id="IPR045024">
    <property type="entry name" value="NDH-2"/>
</dbReference>
<keyword evidence="2" id="KW-0285">Flavoprotein</keyword>
<evidence type="ECO:0000256" key="2">
    <source>
        <dbReference type="ARBA" id="ARBA00022630"/>
    </source>
</evidence>
<accession>A0ABW3CG35</accession>
<comment type="similarity">
    <text evidence="1">Belongs to the NADH dehydrogenase family.</text>
</comment>
<gene>
    <name evidence="6" type="ORF">ACFQ07_11780</name>
</gene>
<keyword evidence="4" id="KW-0560">Oxidoreductase</keyword>
<dbReference type="PANTHER" id="PTHR43706:SF45">
    <property type="entry name" value="NADH DEHYDROGENASE-LIKE PROTEIN RV1812C"/>
    <property type="match status" value="1"/>
</dbReference>
<proteinExistence type="inferred from homology"/>
<protein>
    <submittedName>
        <fullName evidence="6">NAD(P)/FAD-dependent oxidoreductase</fullName>
    </submittedName>
</protein>
<name>A0ABW3CG35_9ACTN</name>
<reference evidence="7" key="1">
    <citation type="journal article" date="2019" name="Int. J. Syst. Evol. Microbiol.">
        <title>The Global Catalogue of Microorganisms (GCM) 10K type strain sequencing project: providing services to taxonomists for standard genome sequencing and annotation.</title>
        <authorList>
            <consortium name="The Broad Institute Genomics Platform"/>
            <consortium name="The Broad Institute Genome Sequencing Center for Infectious Disease"/>
            <person name="Wu L."/>
            <person name="Ma J."/>
        </authorList>
    </citation>
    <scope>NUCLEOTIDE SEQUENCE [LARGE SCALE GENOMIC DNA]</scope>
    <source>
        <strain evidence="7">JCM 31696</strain>
    </source>
</reference>